<evidence type="ECO:0008006" key="3">
    <source>
        <dbReference type="Google" id="ProtNLM"/>
    </source>
</evidence>
<dbReference type="RefSeq" id="WP_138258468.1">
    <property type="nucleotide sequence ID" value="NZ_VBUK01000005.1"/>
</dbReference>
<evidence type="ECO:0000313" key="1">
    <source>
        <dbReference type="EMBL" id="TLF44741.1"/>
    </source>
</evidence>
<name>A0A5R8M5A4_9FLAO</name>
<dbReference type="AlphaFoldDB" id="A0A5R8M5A4"/>
<dbReference type="Proteomes" id="UP000308382">
    <property type="component" value="Unassembled WGS sequence"/>
</dbReference>
<dbReference type="EMBL" id="VBUK01000005">
    <property type="protein sequence ID" value="TLF44741.1"/>
    <property type="molecule type" value="Genomic_DNA"/>
</dbReference>
<dbReference type="OrthoDB" id="1427479at2"/>
<comment type="caution">
    <text evidence="1">The sequence shown here is derived from an EMBL/GenBank/DDBJ whole genome shotgun (WGS) entry which is preliminary data.</text>
</comment>
<keyword evidence="2" id="KW-1185">Reference proteome</keyword>
<reference evidence="1 2" key="1">
    <citation type="journal article" date="2017" name="Int. J. Syst. Evol. Microbiol.">
        <title>Maripseudobacter aurantiacus gen. nov., sp. nov., a novel member of the family Flavobacteriaceae isolated from a sedimentation basin.</title>
        <authorList>
            <person name="Chen C."/>
            <person name="Su Y."/>
            <person name="Tao T."/>
            <person name="Fu G."/>
            <person name="Zhang C."/>
            <person name="Sun C."/>
            <person name="Zhang X."/>
            <person name="Wu M."/>
        </authorList>
    </citation>
    <scope>NUCLEOTIDE SEQUENCE [LARGE SCALE GENOMIC DNA]</scope>
    <source>
        <strain evidence="2">CDA4</strain>
    </source>
</reference>
<organism evidence="1 2">
    <name type="scientific">Maribacter aurantiacus</name>
    <dbReference type="NCBI Taxonomy" id="1882343"/>
    <lineage>
        <taxon>Bacteria</taxon>
        <taxon>Pseudomonadati</taxon>
        <taxon>Bacteroidota</taxon>
        <taxon>Flavobacteriia</taxon>
        <taxon>Flavobacteriales</taxon>
        <taxon>Flavobacteriaceae</taxon>
        <taxon>Maribacter</taxon>
    </lineage>
</organism>
<evidence type="ECO:0000313" key="2">
    <source>
        <dbReference type="Proteomes" id="UP000308382"/>
    </source>
</evidence>
<protein>
    <recommendedName>
        <fullName evidence="3">DUF4393 domain-containing protein</fullName>
    </recommendedName>
</protein>
<sequence>MKKEIATKSSISKKIEKGLEQSQLADNVKNIFTTLLSATVVGGPFANLINSYIPSRRFLRLENFVNDLAVKIQEVKDDINVNYIETEEFSFLFEQSIKSVSENYQKEKLEAYKAILINSLLPNEYNEEQKEFYLNLVGSLTVIHLKILNFAQDTFAYLRKNEIEPKSITGSLENSLKQIFSDYDFNTIIMAINDLYQYGLVNIDTSNIRTMTVNRGMDIVGDKRTTESGDKFVDFITT</sequence>
<proteinExistence type="predicted"/>
<accession>A0A5R8M5A4</accession>
<gene>
    <name evidence="1" type="ORF">FEK29_10930</name>
</gene>